<dbReference type="PANTHER" id="PTHR41259:SF1">
    <property type="entry name" value="DOUBLE-STRAND BREAK REPAIR RAD50 ATPASE, PUTATIVE-RELATED"/>
    <property type="match status" value="1"/>
</dbReference>
<evidence type="ECO:0000259" key="3">
    <source>
        <dbReference type="Pfam" id="PF13175"/>
    </source>
</evidence>
<feature type="region of interest" description="Disordered" evidence="2">
    <location>
        <begin position="536"/>
        <end position="583"/>
    </location>
</feature>
<dbReference type="PANTHER" id="PTHR41259">
    <property type="entry name" value="DOUBLE-STRAND BREAK REPAIR RAD50 ATPASE, PUTATIVE-RELATED"/>
    <property type="match status" value="1"/>
</dbReference>
<keyword evidence="1" id="KW-0175">Coiled coil</keyword>
<dbReference type="InterPro" id="IPR027417">
    <property type="entry name" value="P-loop_NTPase"/>
</dbReference>
<dbReference type="AlphaFoldDB" id="A0AAU7UQI6"/>
<gene>
    <name evidence="4" type="ORF">AAFP32_05450</name>
</gene>
<organism evidence="4">
    <name type="scientific">Brevibacterium koreense</name>
    <dbReference type="NCBI Taxonomy" id="3140787"/>
    <lineage>
        <taxon>Bacteria</taxon>
        <taxon>Bacillati</taxon>
        <taxon>Actinomycetota</taxon>
        <taxon>Actinomycetes</taxon>
        <taxon>Micrococcales</taxon>
        <taxon>Brevibacteriaceae</taxon>
        <taxon>Brevibacterium</taxon>
    </lineage>
</organism>
<dbReference type="Pfam" id="PF13175">
    <property type="entry name" value="AAA_15"/>
    <property type="match status" value="1"/>
</dbReference>
<dbReference type="EMBL" id="CP158281">
    <property type="protein sequence ID" value="XBV90172.1"/>
    <property type="molecule type" value="Genomic_DNA"/>
</dbReference>
<proteinExistence type="predicted"/>
<reference evidence="4" key="1">
    <citation type="submission" date="2024-06" db="EMBL/GenBank/DDBJ databases">
        <title>Brevibacterium koreense sp. nov., isolated from jogae-jeotgal, a Korean fermented seafood.</title>
        <authorList>
            <person name="Whon T.W."/>
            <person name="Nam S."/>
            <person name="Kim Y."/>
        </authorList>
    </citation>
    <scope>NUCLEOTIDE SEQUENCE</scope>
    <source>
        <strain evidence="4">CBA3109</strain>
    </source>
</reference>
<protein>
    <submittedName>
        <fullName evidence="4">AAA family ATPase</fullName>
    </submittedName>
</protein>
<evidence type="ECO:0000256" key="1">
    <source>
        <dbReference type="SAM" id="Coils"/>
    </source>
</evidence>
<dbReference type="InterPro" id="IPR041685">
    <property type="entry name" value="AAA_GajA/Old/RecF-like"/>
</dbReference>
<sequence>MKFHSIHLRNYRGIADSRVEFGDGVTVVEGPNEVGKSSIHEAITHLREDKASSRKASVKETQPVGVDAGPEVELHLSTGDYELKYRKRWIKQPFTELSVISPRPEQLSSDDAHDRFLSILADTIDIDLLVALEVAQGESLAQAPLAQIKALHSALNESGVEVADHDDFLDRIEAEYAKYFTRSGKVTGDYKAANAEVPRAEAAFDQLRERSRGMDDLVDNHARAATRLESVRVQLAQALTDRDEAEQAAKAVAELKAMLDQAVEQAKSAQRDVQIAREALDRRTQLIDDVAAAEETVKAARTSVTDLETTQSDKDSDFDCAQKTLAEKQNALDEARALAKAAAKEVTEARAQTELTELTRRLDTIRDHDEKKSRAQATIASITVTTKDVEALSSLETEVRIAENAKTSAAAQIVAKQLGSQPISVDGSELGDGVTGEFAAVKDVRITIDGIADITVRPGASPVELDNALTSAKQAFEAELKRLDVDSVVQARARANDRADAEAVKAEADSTLKVLLGHDERDQLEAALARAQQILGADGTGPGTDEKAGDGTEAGSQTGDRSLSELETAVTESENTADDAQSALDATRVELERIRTSRDDARVETVRAQTSLKEAETQHERLTSSLAAARKTDSDADLDEAVKTAEARARNVDSHVDKAKAAYQAADPETLEMQLQNVRQLVGSKEAQREEVRQEVDRLSALIDDRASEGIYEKLAAAEETMESAQRKQARLDRQARAIDLLRSTVLKHKEESQRKYVAPFKEQIERLGRLVFGQGLSVEVSEDLEIVSRTVNERTVPFESLSGGTKEQLALIGRLAVATLVDSDSGAPVVLDDAFGFADAQRLNALNVILSTVGKSAQVIVLTCQPDRFARLGGAKTVSLT</sequence>
<name>A0AAU7UQI6_9MICO</name>
<dbReference type="RefSeq" id="WP_350270949.1">
    <property type="nucleotide sequence ID" value="NZ_CP158281.1"/>
</dbReference>
<feature type="coiled-coil region" evidence="1">
    <location>
        <begin position="190"/>
        <end position="352"/>
    </location>
</feature>
<dbReference type="SUPFAM" id="SSF52540">
    <property type="entry name" value="P-loop containing nucleoside triphosphate hydrolases"/>
    <property type="match status" value="1"/>
</dbReference>
<evidence type="ECO:0000256" key="2">
    <source>
        <dbReference type="SAM" id="MobiDB-lite"/>
    </source>
</evidence>
<dbReference type="Gene3D" id="3.40.50.300">
    <property type="entry name" value="P-loop containing nucleotide triphosphate hydrolases"/>
    <property type="match status" value="2"/>
</dbReference>
<accession>A0AAU7UQI6</accession>
<evidence type="ECO:0000313" key="4">
    <source>
        <dbReference type="EMBL" id="XBV90172.1"/>
    </source>
</evidence>
<dbReference type="KEGG" id="bkr:AAFP32_05450"/>
<feature type="domain" description="Endonuclease GajA/Old nuclease/RecF-like AAA" evidence="3">
    <location>
        <begin position="1"/>
        <end position="194"/>
    </location>
</feature>
<feature type="coiled-coil region" evidence="1">
    <location>
        <begin position="675"/>
        <end position="735"/>
    </location>
</feature>